<feature type="non-terminal residue" evidence="3">
    <location>
        <position position="1"/>
    </location>
</feature>
<dbReference type="Proteomes" id="UP000523795">
    <property type="component" value="Unassembled WGS sequence"/>
</dbReference>
<accession>A0ABX1JRW8</accession>
<name>A0ABX1JRW8_9MICC</name>
<proteinExistence type="predicted"/>
<feature type="non-terminal residue" evidence="3">
    <location>
        <position position="232"/>
    </location>
</feature>
<protein>
    <recommendedName>
        <fullName evidence="5">Relaxase/mobilization nuclease domain-containing protein</fullName>
    </recommendedName>
</protein>
<feature type="region of interest" description="Disordered" evidence="2">
    <location>
        <begin position="47"/>
        <end position="84"/>
    </location>
</feature>
<feature type="coiled-coil region" evidence="1">
    <location>
        <begin position="199"/>
        <end position="226"/>
    </location>
</feature>
<evidence type="ECO:0008006" key="5">
    <source>
        <dbReference type="Google" id="ProtNLM"/>
    </source>
</evidence>
<keyword evidence="4" id="KW-1185">Reference proteome</keyword>
<dbReference type="EMBL" id="JAAZSR010000390">
    <property type="protein sequence ID" value="NKX52060.1"/>
    <property type="molecule type" value="Genomic_DNA"/>
</dbReference>
<gene>
    <name evidence="3" type="ORF">HER39_16100</name>
</gene>
<comment type="caution">
    <text evidence="3">The sequence shown here is derived from an EMBL/GenBank/DDBJ whole genome shotgun (WGS) entry which is preliminary data.</text>
</comment>
<evidence type="ECO:0000256" key="1">
    <source>
        <dbReference type="SAM" id="Coils"/>
    </source>
</evidence>
<sequence length="232" mass="26155">HVHSTRNATLYEDMQVDGKLYRAGRKLAGDLTDIDKMRERADRYLAEHGHEYGLSPQRLPPVSERKKERRSQRDRRMAAEGALSNHDRIRQAFVASMDDPRAVDLGTWKTVMAGHGVTVTEPGRRHGKPPKVPRLSYQLTGMATPVRATTLGEHYDHASVLGQLDANAHGRPRARRLEFVEAGVPRPAAQPTAQELAAAYEAVARLAREERRLRAAEEELYRWITARARDEG</sequence>
<reference evidence="3 4" key="1">
    <citation type="submission" date="2020-04" db="EMBL/GenBank/DDBJ databases">
        <authorList>
            <person name="Liu S."/>
        </authorList>
    </citation>
    <scope>NUCLEOTIDE SEQUENCE [LARGE SCALE GENOMIC DNA]</scope>
    <source>
        <strain evidence="3 4">CGMCC 1.15091</strain>
    </source>
</reference>
<organism evidence="3 4">
    <name type="scientific">Arthrobacter deserti</name>
    <dbReference type="NCBI Taxonomy" id="1742687"/>
    <lineage>
        <taxon>Bacteria</taxon>
        <taxon>Bacillati</taxon>
        <taxon>Actinomycetota</taxon>
        <taxon>Actinomycetes</taxon>
        <taxon>Micrococcales</taxon>
        <taxon>Micrococcaceae</taxon>
        <taxon>Arthrobacter</taxon>
    </lineage>
</organism>
<evidence type="ECO:0000313" key="4">
    <source>
        <dbReference type="Proteomes" id="UP000523795"/>
    </source>
</evidence>
<evidence type="ECO:0000313" key="3">
    <source>
        <dbReference type="EMBL" id="NKX52060.1"/>
    </source>
</evidence>
<keyword evidence="1" id="KW-0175">Coiled coil</keyword>
<evidence type="ECO:0000256" key="2">
    <source>
        <dbReference type="SAM" id="MobiDB-lite"/>
    </source>
</evidence>